<dbReference type="InterPro" id="IPR017900">
    <property type="entry name" value="4Fe4S_Fe_S_CS"/>
</dbReference>
<evidence type="ECO:0000313" key="7">
    <source>
        <dbReference type="Proteomes" id="UP000471753"/>
    </source>
</evidence>
<dbReference type="EMBL" id="WUFT01000023">
    <property type="protein sequence ID" value="NEJ74147.1"/>
    <property type="molecule type" value="Genomic_DNA"/>
</dbReference>
<dbReference type="PROSITE" id="PS51379">
    <property type="entry name" value="4FE4S_FER_2"/>
    <property type="match status" value="2"/>
</dbReference>
<evidence type="ECO:0000313" key="6">
    <source>
        <dbReference type="EMBL" id="NEJ74147.1"/>
    </source>
</evidence>
<comment type="caution">
    <text evidence="6">The sequence shown here is derived from an EMBL/GenBank/DDBJ whole genome shotgun (WGS) entry which is preliminary data.</text>
</comment>
<evidence type="ECO:0000256" key="4">
    <source>
        <dbReference type="SAM" id="MobiDB-lite"/>
    </source>
</evidence>
<gene>
    <name evidence="6" type="ORF">GR197_27010</name>
</gene>
<protein>
    <submittedName>
        <fullName evidence="6">4Fe-4S dicluster domain-containing protein</fullName>
    </submittedName>
</protein>
<name>A0A7K3UKD2_9HYPH</name>
<evidence type="ECO:0000256" key="3">
    <source>
        <dbReference type="ARBA" id="ARBA00023014"/>
    </source>
</evidence>
<dbReference type="AlphaFoldDB" id="A0A7K3UKD2"/>
<evidence type="ECO:0000256" key="1">
    <source>
        <dbReference type="ARBA" id="ARBA00022723"/>
    </source>
</evidence>
<feature type="region of interest" description="Disordered" evidence="4">
    <location>
        <begin position="1"/>
        <end position="28"/>
    </location>
</feature>
<feature type="domain" description="4Fe-4S ferredoxin-type" evidence="5">
    <location>
        <begin position="44"/>
        <end position="63"/>
    </location>
</feature>
<keyword evidence="1" id="KW-0479">Metal-binding</keyword>
<evidence type="ECO:0000259" key="5">
    <source>
        <dbReference type="PROSITE" id="PS51379"/>
    </source>
</evidence>
<keyword evidence="3" id="KW-0411">Iron-sulfur</keyword>
<dbReference type="SUPFAM" id="SSF54862">
    <property type="entry name" value="4Fe-4S ferredoxins"/>
    <property type="match status" value="1"/>
</dbReference>
<feature type="domain" description="4Fe-4S ferredoxin-type" evidence="5">
    <location>
        <begin position="68"/>
        <end position="97"/>
    </location>
</feature>
<organism evidence="6 7">
    <name type="scientific">Rhizobium phaseoli</name>
    <dbReference type="NCBI Taxonomy" id="396"/>
    <lineage>
        <taxon>Bacteria</taxon>
        <taxon>Pseudomonadati</taxon>
        <taxon>Pseudomonadota</taxon>
        <taxon>Alphaproteobacteria</taxon>
        <taxon>Hyphomicrobiales</taxon>
        <taxon>Rhizobiaceae</taxon>
        <taxon>Rhizobium/Agrobacterium group</taxon>
        <taxon>Rhizobium</taxon>
    </lineage>
</organism>
<dbReference type="PROSITE" id="PS00198">
    <property type="entry name" value="4FE4S_FER_1"/>
    <property type="match status" value="1"/>
</dbReference>
<dbReference type="GO" id="GO:0046872">
    <property type="term" value="F:metal ion binding"/>
    <property type="evidence" value="ECO:0007669"/>
    <property type="project" value="UniProtKB-KW"/>
</dbReference>
<accession>A0A7K3UKD2</accession>
<dbReference type="GO" id="GO:0051536">
    <property type="term" value="F:iron-sulfur cluster binding"/>
    <property type="evidence" value="ECO:0007669"/>
    <property type="project" value="UniProtKB-KW"/>
</dbReference>
<proteinExistence type="predicted"/>
<reference evidence="6 7" key="1">
    <citation type="submission" date="2019-12" db="EMBL/GenBank/DDBJ databases">
        <title>Rhizobium genotypes associated with high levels of biological nitrogen fixation by grain legumes in a temperate-maritime cropping system.</title>
        <authorList>
            <person name="Maluk M."/>
            <person name="Francesc Ferrando Molina F."/>
            <person name="Lopez Del Egido L."/>
            <person name="Lafos M."/>
            <person name="Langarica-Fuentes A."/>
            <person name="Gebre Yohannes G."/>
            <person name="Young M.W."/>
            <person name="Martin P."/>
            <person name="Gantlett R."/>
            <person name="Kenicer G."/>
            <person name="Hawes C."/>
            <person name="Begg G.S."/>
            <person name="Quilliam R.S."/>
            <person name="Squire G.R."/>
            <person name="Poole P.S."/>
            <person name="Young P.W."/>
            <person name="Iannetta P.M."/>
            <person name="James E.K."/>
        </authorList>
    </citation>
    <scope>NUCLEOTIDE SEQUENCE [LARGE SCALE GENOMIC DNA]</scope>
    <source>
        <strain evidence="6 7">JHI366</strain>
    </source>
</reference>
<evidence type="ECO:0000256" key="2">
    <source>
        <dbReference type="ARBA" id="ARBA00023004"/>
    </source>
</evidence>
<dbReference type="Pfam" id="PF12838">
    <property type="entry name" value="Fer4_7"/>
    <property type="match status" value="1"/>
</dbReference>
<sequence>MQTKALSRRQLLLGRPDPASEPDASTSVPHTAMVTEACLSKRGVACRSCDESCPENAIRFRPRIGGPFLPEIDEKLCTGCDACLAVCPVGAIATRANGLEGRNA</sequence>
<dbReference type="Gene3D" id="3.30.70.20">
    <property type="match status" value="1"/>
</dbReference>
<dbReference type="InterPro" id="IPR017896">
    <property type="entry name" value="4Fe4S_Fe-S-bd"/>
</dbReference>
<keyword evidence="2" id="KW-0408">Iron</keyword>
<dbReference type="Proteomes" id="UP000471753">
    <property type="component" value="Unassembled WGS sequence"/>
</dbReference>